<evidence type="ECO:0000313" key="1">
    <source>
        <dbReference type="EMBL" id="KAH3890429.1"/>
    </source>
</evidence>
<dbReference type="AlphaFoldDB" id="A0A9D4S2S5"/>
<proteinExistence type="predicted"/>
<accession>A0A9D4S2S5</accession>
<comment type="caution">
    <text evidence="1">The sequence shown here is derived from an EMBL/GenBank/DDBJ whole genome shotgun (WGS) entry which is preliminary data.</text>
</comment>
<name>A0A9D4S2S5_DREPO</name>
<protein>
    <submittedName>
        <fullName evidence="1">Uncharacterized protein</fullName>
    </submittedName>
</protein>
<keyword evidence="2" id="KW-1185">Reference proteome</keyword>
<gene>
    <name evidence="1" type="ORF">DPMN_014510</name>
</gene>
<evidence type="ECO:0000313" key="2">
    <source>
        <dbReference type="Proteomes" id="UP000828390"/>
    </source>
</evidence>
<dbReference type="Proteomes" id="UP000828390">
    <property type="component" value="Unassembled WGS sequence"/>
</dbReference>
<dbReference type="EMBL" id="JAIWYP010000001">
    <property type="protein sequence ID" value="KAH3890429.1"/>
    <property type="molecule type" value="Genomic_DNA"/>
</dbReference>
<sequence>MNDLEGICRNQSVPKWETIEEDIRCEICLVNEKMEVRFEGHDDDSPIQRACTKQIRICCSCMRNSYINPVKCHTCGETIQPFINANWGAILVAGYDRKAGKVLQNDIKKFKEVITSKVLPAMCINPDNVIILAEDMHGITADKLDGAFDDLSKKDIRTLLFVYSGHHGDYGFQLGPNVYYDLNKVSERINKWNEGKPKFGKVIAFLDCCVPDKLNLNKILKLIQFNATSPTTTADLDTTKGSPFLMYVMQAFTARANGDICIHKGCKCSKHIRGDFITINDLWEYLNEHTKNENLKPFINITNIDMKGTILAYNYDFEVKFEFTLQWLDMETWKLYVLPKDFNDLKQLKLILAQEFLKHVYDINPEGSDARSKFAKIISLEIQTGPNTTIEIDSVELLVLYWTSKRQLRCVARRLQNVNVDIPVGRCFKNVPDILVVHQKILQQCEITEQQLTTSNLRKYRQELENNTGYDDYRKALEFSICHAYTQLLHNRLEISFFDLRKGLTMVYMNLKKTADIQENME</sequence>
<organism evidence="1 2">
    <name type="scientific">Dreissena polymorpha</name>
    <name type="common">Zebra mussel</name>
    <name type="synonym">Mytilus polymorpha</name>
    <dbReference type="NCBI Taxonomy" id="45954"/>
    <lineage>
        <taxon>Eukaryota</taxon>
        <taxon>Metazoa</taxon>
        <taxon>Spiralia</taxon>
        <taxon>Lophotrochozoa</taxon>
        <taxon>Mollusca</taxon>
        <taxon>Bivalvia</taxon>
        <taxon>Autobranchia</taxon>
        <taxon>Heteroconchia</taxon>
        <taxon>Euheterodonta</taxon>
        <taxon>Imparidentia</taxon>
        <taxon>Neoheterodontei</taxon>
        <taxon>Myida</taxon>
        <taxon>Dreissenoidea</taxon>
        <taxon>Dreissenidae</taxon>
        <taxon>Dreissena</taxon>
    </lineage>
</organism>
<dbReference type="OrthoDB" id="10613864at2759"/>
<reference evidence="1" key="2">
    <citation type="submission" date="2020-11" db="EMBL/GenBank/DDBJ databases">
        <authorList>
            <person name="McCartney M.A."/>
            <person name="Auch B."/>
            <person name="Kono T."/>
            <person name="Mallez S."/>
            <person name="Becker A."/>
            <person name="Gohl D.M."/>
            <person name="Silverstein K.A.T."/>
            <person name="Koren S."/>
            <person name="Bechman K.B."/>
            <person name="Herman A."/>
            <person name="Abrahante J.E."/>
            <person name="Garbe J."/>
        </authorList>
    </citation>
    <scope>NUCLEOTIDE SEQUENCE</scope>
    <source>
        <strain evidence="1">Duluth1</strain>
        <tissue evidence="1">Whole animal</tissue>
    </source>
</reference>
<reference evidence="1" key="1">
    <citation type="journal article" date="2019" name="bioRxiv">
        <title>The Genome of the Zebra Mussel, Dreissena polymorpha: A Resource for Invasive Species Research.</title>
        <authorList>
            <person name="McCartney M.A."/>
            <person name="Auch B."/>
            <person name="Kono T."/>
            <person name="Mallez S."/>
            <person name="Zhang Y."/>
            <person name="Obille A."/>
            <person name="Becker A."/>
            <person name="Abrahante J.E."/>
            <person name="Garbe J."/>
            <person name="Badalamenti J.P."/>
            <person name="Herman A."/>
            <person name="Mangelson H."/>
            <person name="Liachko I."/>
            <person name="Sullivan S."/>
            <person name="Sone E.D."/>
            <person name="Koren S."/>
            <person name="Silverstein K.A.T."/>
            <person name="Beckman K.B."/>
            <person name="Gohl D.M."/>
        </authorList>
    </citation>
    <scope>NUCLEOTIDE SEQUENCE</scope>
    <source>
        <strain evidence="1">Duluth1</strain>
        <tissue evidence="1">Whole animal</tissue>
    </source>
</reference>